<protein>
    <submittedName>
        <fullName evidence="5">Adenine specific DNA methyltransferase</fullName>
    </submittedName>
</protein>
<proteinExistence type="inferred from homology"/>
<dbReference type="GO" id="GO:0003677">
    <property type="term" value="F:DNA binding"/>
    <property type="evidence" value="ECO:0007669"/>
    <property type="project" value="InterPro"/>
</dbReference>
<dbReference type="SUPFAM" id="SSF53335">
    <property type="entry name" value="S-adenosyl-L-methionine-dependent methyltransferases"/>
    <property type="match status" value="1"/>
</dbReference>
<comment type="similarity">
    <text evidence="1">Belongs to the N(4)/N(6)-methyltransferase family.</text>
</comment>
<organism evidence="5">
    <name type="scientific">Myoviridae sp. ctgXa1</name>
    <dbReference type="NCBI Taxonomy" id="2827700"/>
    <lineage>
        <taxon>Viruses</taxon>
        <taxon>Duplodnaviria</taxon>
        <taxon>Heunggongvirae</taxon>
        <taxon>Uroviricota</taxon>
        <taxon>Caudoviricetes</taxon>
    </lineage>
</organism>
<keyword evidence="3" id="KW-0808">Transferase</keyword>
<dbReference type="GO" id="GO:0008170">
    <property type="term" value="F:N-methyltransferase activity"/>
    <property type="evidence" value="ECO:0007669"/>
    <property type="project" value="InterPro"/>
</dbReference>
<dbReference type="PRINTS" id="PR00508">
    <property type="entry name" value="S21N4MTFRASE"/>
</dbReference>
<accession>A0A8S5T779</accession>
<evidence type="ECO:0000256" key="3">
    <source>
        <dbReference type="ARBA" id="ARBA00022679"/>
    </source>
</evidence>
<sequence>MKLNYRLMSMTESAFWLAFPKLSADMRTGYRLMLELNHAYNMDCMQGMAQFPDGYFDLAVVDPPYGGAGNTFKCSDKTRFGGRFDRYRSTAPAVQNLAGGGYSITRTGGAWAAKYGKKIIAWDNAPRPEYFDELFRVSKQQIIWGGNYFDLPPCRCFLIWNKPNIPADFTMAQCEFAWCSLNENAKLISLSSTRSKDAKHWHPTEKPIGLYDWIFRLFCHPGDKILDTHLGSGNSRKAAYDAGLDFIGFEVDPEYYAKGCADFDAYAAQQSLFRQMAAESAGEQLCLL</sequence>
<reference evidence="5" key="1">
    <citation type="journal article" date="2021" name="Proc. Natl. Acad. Sci. U.S.A.">
        <title>A Catalog of Tens of Thousands of Viruses from Human Metagenomes Reveals Hidden Associations with Chronic Diseases.</title>
        <authorList>
            <person name="Tisza M.J."/>
            <person name="Buck C.B."/>
        </authorList>
    </citation>
    <scope>NUCLEOTIDE SEQUENCE</scope>
    <source>
        <strain evidence="5">CtgXa1</strain>
    </source>
</reference>
<evidence type="ECO:0000256" key="1">
    <source>
        <dbReference type="ARBA" id="ARBA00006594"/>
    </source>
</evidence>
<evidence type="ECO:0000256" key="2">
    <source>
        <dbReference type="ARBA" id="ARBA00022603"/>
    </source>
</evidence>
<dbReference type="EMBL" id="BK032760">
    <property type="protein sequence ID" value="DAF58968.1"/>
    <property type="molecule type" value="Genomic_DNA"/>
</dbReference>
<dbReference type="GO" id="GO:0032259">
    <property type="term" value="P:methylation"/>
    <property type="evidence" value="ECO:0007669"/>
    <property type="project" value="UniProtKB-KW"/>
</dbReference>
<evidence type="ECO:0000259" key="4">
    <source>
        <dbReference type="Pfam" id="PF01555"/>
    </source>
</evidence>
<dbReference type="InterPro" id="IPR029063">
    <property type="entry name" value="SAM-dependent_MTases_sf"/>
</dbReference>
<dbReference type="InterPro" id="IPR002941">
    <property type="entry name" value="DNA_methylase_N4/N6"/>
</dbReference>
<dbReference type="Pfam" id="PF01555">
    <property type="entry name" value="N6_N4_Mtase"/>
    <property type="match status" value="1"/>
</dbReference>
<dbReference type="InterPro" id="IPR002052">
    <property type="entry name" value="DNA_methylase_N6_adenine_CS"/>
</dbReference>
<dbReference type="InterPro" id="IPR001091">
    <property type="entry name" value="RM_Methyltransferase"/>
</dbReference>
<dbReference type="PROSITE" id="PS00092">
    <property type="entry name" value="N6_MTASE"/>
    <property type="match status" value="1"/>
</dbReference>
<feature type="domain" description="DNA methylase N-4/N-6" evidence="4">
    <location>
        <begin position="194"/>
        <end position="256"/>
    </location>
</feature>
<dbReference type="Gene3D" id="3.40.50.150">
    <property type="entry name" value="Vaccinia Virus protein VP39"/>
    <property type="match status" value="1"/>
</dbReference>
<keyword evidence="2 5" id="KW-0489">Methyltransferase</keyword>
<evidence type="ECO:0000313" key="5">
    <source>
        <dbReference type="EMBL" id="DAF58968.1"/>
    </source>
</evidence>
<name>A0A8S5T779_9CAUD</name>